<dbReference type="SMART" id="SM00925">
    <property type="entry name" value="MltA"/>
    <property type="match status" value="1"/>
</dbReference>
<evidence type="ECO:0000256" key="5">
    <source>
        <dbReference type="ARBA" id="ARBA00030918"/>
    </source>
</evidence>
<dbReference type="PANTHER" id="PTHR30124">
    <property type="entry name" value="MEMBRANE-BOUND LYTIC MUREIN TRANSGLYCOSYLASE A"/>
    <property type="match status" value="1"/>
</dbReference>
<dbReference type="EC" id="4.2.2.n1" evidence="2"/>
<dbReference type="GO" id="GO:0019867">
    <property type="term" value="C:outer membrane"/>
    <property type="evidence" value="ECO:0007669"/>
    <property type="project" value="InterPro"/>
</dbReference>
<comment type="catalytic activity">
    <reaction evidence="1">
        <text>Exolytic cleavage of the (1-&gt;4)-beta-glycosidic linkage between N-acetylmuramic acid (MurNAc) and N-acetylglucosamine (GlcNAc) residues in peptidoglycan, from either the reducing or the non-reducing ends of the peptidoglycan chains, with concomitant formation of a 1,6-anhydrobond in the MurNAc residue.</text>
        <dbReference type="EC" id="4.2.2.n1"/>
    </reaction>
</comment>
<evidence type="ECO:0000256" key="4">
    <source>
        <dbReference type="ARBA" id="ARBA00023316"/>
    </source>
</evidence>
<evidence type="ECO:0000256" key="1">
    <source>
        <dbReference type="ARBA" id="ARBA00001420"/>
    </source>
</evidence>
<dbReference type="KEGG" id="htq:FRZ44_51870"/>
<dbReference type="GO" id="GO:0009254">
    <property type="term" value="P:peptidoglycan turnover"/>
    <property type="evidence" value="ECO:0007669"/>
    <property type="project" value="InterPro"/>
</dbReference>
<dbReference type="InterPro" id="IPR026044">
    <property type="entry name" value="MltA"/>
</dbReference>
<sequence length="402" mass="43455">MIPIKAIPRQSWIGLALLLLAACAEKPSEKPAPLLTLAPVEFSKLSGWNGDDQSQALPALLRSCARLEKQPADKPVGPDGMAGTVADWLGPCQSAKSLPAGDAEAARRFFEGAFQPFVVADRKDPQGLFTGYYEPELAGSRAPDATHNVPLYRRPDDLILVNLGDFRADLKGDSIAGRVIDGTLKPYYTYQEIDEGALKGKDLELVWVADPIDAFFLHIQGSGLIRFADGSSMQVGYAAKNGQPFVAIGKTLLDQGELQKGQVTTQSIKEWLRTHPDRAASIMYMNRSYIFYREIKGDGPIGAQGVALTAGRSLAVDTKLMPLGAPIWLDTTWPADTPEADRPLQRLVVAQDTGGAIKGAVRGDIFFGSGEQALDYAGRMKQPGRYYLLLPRAVASRRAAAS</sequence>
<dbReference type="GO" id="GO:0009253">
    <property type="term" value="P:peptidoglycan catabolic process"/>
    <property type="evidence" value="ECO:0007669"/>
    <property type="project" value="TreeGrafter"/>
</dbReference>
<dbReference type="SUPFAM" id="SSF50685">
    <property type="entry name" value="Barwin-like endoglucanases"/>
    <property type="match status" value="1"/>
</dbReference>
<feature type="domain" description="Lytic transglycosylase MltA" evidence="6">
    <location>
        <begin position="136"/>
        <end position="293"/>
    </location>
</feature>
<dbReference type="Pfam" id="PF03562">
    <property type="entry name" value="MltA"/>
    <property type="match status" value="1"/>
</dbReference>
<dbReference type="InterPro" id="IPR005300">
    <property type="entry name" value="MltA_B"/>
</dbReference>
<evidence type="ECO:0000256" key="2">
    <source>
        <dbReference type="ARBA" id="ARBA00012587"/>
    </source>
</evidence>
<keyword evidence="3" id="KW-0456">Lyase</keyword>
<evidence type="ECO:0000259" key="6">
    <source>
        <dbReference type="SMART" id="SM00925"/>
    </source>
</evidence>
<dbReference type="EMBL" id="CP042906">
    <property type="protein sequence ID" value="QEX19872.1"/>
    <property type="molecule type" value="Genomic_DNA"/>
</dbReference>
<dbReference type="Gene3D" id="2.40.240.50">
    <property type="entry name" value="Barwin-like endoglucanases"/>
    <property type="match status" value="1"/>
</dbReference>
<dbReference type="Proteomes" id="UP000326202">
    <property type="component" value="Chromosome"/>
</dbReference>
<dbReference type="Pfam" id="PF06725">
    <property type="entry name" value="3D"/>
    <property type="match status" value="1"/>
</dbReference>
<dbReference type="PIRSF" id="PIRSF019422">
    <property type="entry name" value="MltA"/>
    <property type="match status" value="1"/>
</dbReference>
<dbReference type="GO" id="GO:0071555">
    <property type="term" value="P:cell wall organization"/>
    <property type="evidence" value="ECO:0007669"/>
    <property type="project" value="UniProtKB-KW"/>
</dbReference>
<evidence type="ECO:0000256" key="3">
    <source>
        <dbReference type="ARBA" id="ARBA00023239"/>
    </source>
</evidence>
<proteinExistence type="predicted"/>
<dbReference type="Gene3D" id="2.40.40.10">
    <property type="entry name" value="RlpA-like domain"/>
    <property type="match status" value="1"/>
</dbReference>
<protein>
    <recommendedName>
        <fullName evidence="2">peptidoglycan lytic exotransglycosylase</fullName>
        <ecNumber evidence="2">4.2.2.n1</ecNumber>
    </recommendedName>
    <alternativeName>
        <fullName evidence="5">Murein hydrolase A</fullName>
    </alternativeName>
</protein>
<dbReference type="CDD" id="cd14668">
    <property type="entry name" value="mlta_B"/>
    <property type="match status" value="1"/>
</dbReference>
<dbReference type="InterPro" id="IPR036908">
    <property type="entry name" value="RlpA-like_sf"/>
</dbReference>
<keyword evidence="8" id="KW-1185">Reference proteome</keyword>
<evidence type="ECO:0000313" key="7">
    <source>
        <dbReference type="EMBL" id="QEX19872.1"/>
    </source>
</evidence>
<dbReference type="GO" id="GO:0008933">
    <property type="term" value="F:peptidoglycan lytic transglycosylase activity"/>
    <property type="evidence" value="ECO:0007669"/>
    <property type="project" value="TreeGrafter"/>
</dbReference>
<organism evidence="7 8">
    <name type="scientific">Hypericibacter terrae</name>
    <dbReference type="NCBI Taxonomy" id="2602015"/>
    <lineage>
        <taxon>Bacteria</taxon>
        <taxon>Pseudomonadati</taxon>
        <taxon>Pseudomonadota</taxon>
        <taxon>Alphaproteobacteria</taxon>
        <taxon>Rhodospirillales</taxon>
        <taxon>Dongiaceae</taxon>
        <taxon>Hypericibacter</taxon>
    </lineage>
</organism>
<accession>A0A5J6MQB6</accession>
<dbReference type="OrthoDB" id="9783686at2"/>
<dbReference type="RefSeq" id="WP_151179894.1">
    <property type="nucleotide sequence ID" value="NZ_CP042906.1"/>
</dbReference>
<gene>
    <name evidence="7" type="ORF">FRZ44_51870</name>
</gene>
<keyword evidence="4" id="KW-0961">Cell wall biogenesis/degradation</keyword>
<name>A0A5J6MQB6_9PROT</name>
<dbReference type="GO" id="GO:0004553">
    <property type="term" value="F:hydrolase activity, hydrolyzing O-glycosyl compounds"/>
    <property type="evidence" value="ECO:0007669"/>
    <property type="project" value="InterPro"/>
</dbReference>
<dbReference type="InterPro" id="IPR010611">
    <property type="entry name" value="3D_dom"/>
</dbReference>
<dbReference type="PANTHER" id="PTHR30124:SF0">
    <property type="entry name" value="MEMBRANE-BOUND LYTIC MUREIN TRANSGLYCOSYLASE A"/>
    <property type="match status" value="1"/>
</dbReference>
<evidence type="ECO:0000313" key="8">
    <source>
        <dbReference type="Proteomes" id="UP000326202"/>
    </source>
</evidence>
<dbReference type="PROSITE" id="PS51257">
    <property type="entry name" value="PROKAR_LIPOPROTEIN"/>
    <property type="match status" value="1"/>
</dbReference>
<dbReference type="CDD" id="cd14485">
    <property type="entry name" value="mltA_like_LT_A"/>
    <property type="match status" value="1"/>
</dbReference>
<dbReference type="AlphaFoldDB" id="A0A5J6MQB6"/>
<reference evidence="7 8" key="1">
    <citation type="submission" date="2019-08" db="EMBL/GenBank/DDBJ databases">
        <title>Hyperibacter terrae gen. nov., sp. nov. and Hyperibacter viscosus sp. nov., two new members in the family Rhodospirillaceae isolated from the rhizosphere of Hypericum perforatum.</title>
        <authorList>
            <person name="Noviana Z."/>
        </authorList>
    </citation>
    <scope>NUCLEOTIDE SEQUENCE [LARGE SCALE GENOMIC DNA]</scope>
    <source>
        <strain evidence="7 8">R5913</strain>
    </source>
</reference>